<organism evidence="8">
    <name type="scientific">Schizophyllum commune (strain H4-8 / FGSC 9210)</name>
    <name type="common">Split gill fungus</name>
    <dbReference type="NCBI Taxonomy" id="578458"/>
    <lineage>
        <taxon>Eukaryota</taxon>
        <taxon>Fungi</taxon>
        <taxon>Dikarya</taxon>
        <taxon>Basidiomycota</taxon>
        <taxon>Agaricomycotina</taxon>
        <taxon>Agaricomycetes</taxon>
        <taxon>Agaricomycetidae</taxon>
        <taxon>Agaricales</taxon>
        <taxon>Schizophyllaceae</taxon>
        <taxon>Schizophyllum</taxon>
    </lineage>
</organism>
<dbReference type="InterPro" id="IPR000352">
    <property type="entry name" value="Pep_chain_release_fac_I"/>
</dbReference>
<gene>
    <name evidence="7" type="ORF">SCHCODRAFT_52216</name>
</gene>
<dbReference type="GO" id="GO:0003747">
    <property type="term" value="F:translation release factor activity"/>
    <property type="evidence" value="ECO:0007669"/>
    <property type="project" value="InterPro"/>
</dbReference>
<dbReference type="RefSeq" id="XP_003035150.1">
    <property type="nucleotide sequence ID" value="XM_003035104.1"/>
</dbReference>
<evidence type="ECO:0000256" key="1">
    <source>
        <dbReference type="ARBA" id="ARBA00004173"/>
    </source>
</evidence>
<comment type="similarity">
    <text evidence="2">Belongs to the prokaryotic/mitochondrial release factor family.</text>
</comment>
<comment type="subcellular location">
    <subcellularLocation>
        <location evidence="1">Mitochondrion</location>
    </subcellularLocation>
</comment>
<proteinExistence type="inferred from homology"/>
<evidence type="ECO:0000256" key="2">
    <source>
        <dbReference type="ARBA" id="ARBA00010835"/>
    </source>
</evidence>
<dbReference type="PANTHER" id="PTHR46203:SF1">
    <property type="entry name" value="MITOCHONDRIAL TRANSLATION RELEASE FACTOR IN RESCUE"/>
    <property type="match status" value="1"/>
</dbReference>
<dbReference type="InParanoid" id="D8PWP6"/>
<evidence type="ECO:0000256" key="4">
    <source>
        <dbReference type="ARBA" id="ARBA00023128"/>
    </source>
</evidence>
<name>D8PWP6_SCHCM</name>
<feature type="region of interest" description="Disordered" evidence="5">
    <location>
        <begin position="220"/>
        <end position="257"/>
    </location>
</feature>
<evidence type="ECO:0000256" key="3">
    <source>
        <dbReference type="ARBA" id="ARBA00022946"/>
    </source>
</evidence>
<keyword evidence="3" id="KW-0809">Transit peptide</keyword>
<feature type="compositionally biased region" description="Basic residues" evidence="5">
    <location>
        <begin position="236"/>
        <end position="248"/>
    </location>
</feature>
<dbReference type="HOGENOM" id="CLU_1015846_0_0_1"/>
<dbReference type="Proteomes" id="UP000007431">
    <property type="component" value="Unassembled WGS sequence"/>
</dbReference>
<dbReference type="STRING" id="578458.D8PWP6"/>
<dbReference type="GO" id="GO:0032543">
    <property type="term" value="P:mitochondrial translation"/>
    <property type="evidence" value="ECO:0007669"/>
    <property type="project" value="UniProtKB-ARBA"/>
</dbReference>
<dbReference type="OrthoDB" id="277888at2759"/>
<keyword evidence="8" id="KW-1185">Reference proteome</keyword>
<dbReference type="OMA" id="ACQETRS"/>
<dbReference type="InterPro" id="IPR045853">
    <property type="entry name" value="Pep_chain_release_fac_I_sf"/>
</dbReference>
<sequence>MTISAELRTAARAAYRDLWRASSRTFAGACRYFFFAFRAKMRDDATKALAVPVPGAFEEHVKLTRDLAVFLRRNIIQGQQTGENSWRLRVTEDTELGDNDSVKQPKDAIPMNNRRARKQEKQQAAGDPHPASKPPIYFSQLKRAVNGRKVPELREEDLEESFVRGSGPGGQAINKTANNVQLVHKPTGIRVVCQETRSLEQNRKRARKIMIAKLDQLYNPGISKEDLQRAKMRERERRRRKKAKKRAKDRAVDADDD</sequence>
<evidence type="ECO:0000256" key="5">
    <source>
        <dbReference type="SAM" id="MobiDB-lite"/>
    </source>
</evidence>
<dbReference type="eggNOG" id="KOG2726">
    <property type="taxonomic scope" value="Eukaryota"/>
</dbReference>
<dbReference type="KEGG" id="scm:SCHCO_02682812"/>
<dbReference type="VEuPathDB" id="FungiDB:SCHCODRAFT_02682812"/>
<dbReference type="EMBL" id="GL377303">
    <property type="protein sequence ID" value="EFJ00248.1"/>
    <property type="molecule type" value="Genomic_DNA"/>
</dbReference>
<dbReference type="AlphaFoldDB" id="D8PWP6"/>
<evidence type="ECO:0000313" key="7">
    <source>
        <dbReference type="EMBL" id="EFJ00248.1"/>
    </source>
</evidence>
<dbReference type="GeneID" id="9597409"/>
<dbReference type="GO" id="GO:0005739">
    <property type="term" value="C:mitochondrion"/>
    <property type="evidence" value="ECO:0007669"/>
    <property type="project" value="UniProtKB-SubCell"/>
</dbReference>
<dbReference type="InterPro" id="IPR052405">
    <property type="entry name" value="Mito_Transl_Release_Factor"/>
</dbReference>
<evidence type="ECO:0000259" key="6">
    <source>
        <dbReference type="Pfam" id="PF00472"/>
    </source>
</evidence>
<dbReference type="Gene3D" id="3.30.160.20">
    <property type="match status" value="1"/>
</dbReference>
<protein>
    <recommendedName>
        <fullName evidence="6">Prokaryotic-type class I peptide chain release factors domain-containing protein</fullName>
    </recommendedName>
</protein>
<evidence type="ECO:0000313" key="8">
    <source>
        <dbReference type="Proteomes" id="UP000007431"/>
    </source>
</evidence>
<accession>D8PWP6</accession>
<feature type="region of interest" description="Disordered" evidence="5">
    <location>
        <begin position="96"/>
        <end position="135"/>
    </location>
</feature>
<reference evidence="7 8" key="1">
    <citation type="journal article" date="2010" name="Nat. Biotechnol.">
        <title>Genome sequence of the model mushroom Schizophyllum commune.</title>
        <authorList>
            <person name="Ohm R.A."/>
            <person name="de Jong J.F."/>
            <person name="Lugones L.G."/>
            <person name="Aerts A."/>
            <person name="Kothe E."/>
            <person name="Stajich J.E."/>
            <person name="de Vries R.P."/>
            <person name="Record E."/>
            <person name="Levasseur A."/>
            <person name="Baker S.E."/>
            <person name="Bartholomew K.A."/>
            <person name="Coutinho P.M."/>
            <person name="Erdmann S."/>
            <person name="Fowler T.J."/>
            <person name="Gathman A.C."/>
            <person name="Lombard V."/>
            <person name="Henrissat B."/>
            <person name="Knabe N."/>
            <person name="Kuees U."/>
            <person name="Lilly W.W."/>
            <person name="Lindquist E."/>
            <person name="Lucas S."/>
            <person name="Magnuson J.K."/>
            <person name="Piumi F."/>
            <person name="Raudaskoski M."/>
            <person name="Salamov A."/>
            <person name="Schmutz J."/>
            <person name="Schwarze F.W.M.R."/>
            <person name="vanKuyk P.A."/>
            <person name="Horton J.S."/>
            <person name="Grigoriev I.V."/>
            <person name="Woesten H.A.B."/>
        </authorList>
    </citation>
    <scope>NUCLEOTIDE SEQUENCE [LARGE SCALE GENOMIC DNA]</scope>
    <source>
        <strain evidence="8">H4-8 / FGSC 9210</strain>
    </source>
</reference>
<feature type="compositionally biased region" description="Basic and acidic residues" evidence="5">
    <location>
        <begin position="223"/>
        <end position="235"/>
    </location>
</feature>
<feature type="domain" description="Prokaryotic-type class I peptide chain release factors" evidence="6">
    <location>
        <begin position="152"/>
        <end position="246"/>
    </location>
</feature>
<dbReference type="PANTHER" id="PTHR46203">
    <property type="entry name" value="PROBABLE PEPTIDE CHAIN RELEASE FACTOR C12ORF65"/>
    <property type="match status" value="1"/>
</dbReference>
<dbReference type="SUPFAM" id="SSF75620">
    <property type="entry name" value="Release factor"/>
    <property type="match status" value="1"/>
</dbReference>
<dbReference type="Pfam" id="PF00472">
    <property type="entry name" value="RF-1"/>
    <property type="match status" value="1"/>
</dbReference>
<keyword evidence="4" id="KW-0496">Mitochondrion</keyword>